<keyword evidence="5" id="KW-0560">Oxidoreductase</keyword>
<dbReference type="PANTHER" id="PTHR46696:SF4">
    <property type="entry name" value="BIOTIN BIOSYNTHESIS CYTOCHROME P450"/>
    <property type="match status" value="1"/>
</dbReference>
<evidence type="ECO:0000313" key="9">
    <source>
        <dbReference type="EMBL" id="OXM45188.1"/>
    </source>
</evidence>
<dbReference type="InterPro" id="IPR036396">
    <property type="entry name" value="Cyt_P450_sf"/>
</dbReference>
<comment type="pathway">
    <text evidence="1">Antibiotic biosynthesis; vancomycin biosynthesis.</text>
</comment>
<reference evidence="9 10" key="1">
    <citation type="submission" date="2017-07" db="EMBL/GenBank/DDBJ databases">
        <title>Amycolatopsis alba DSM 44262 Genome sequencing and assembly.</title>
        <authorList>
            <person name="Kaur N."/>
            <person name="Mayilraj S."/>
        </authorList>
    </citation>
    <scope>NUCLEOTIDE SEQUENCE [LARGE SCALE GENOMIC DNA]</scope>
    <source>
        <strain evidence="9 10">DSM 44262</strain>
    </source>
</reference>
<dbReference type="InterPro" id="IPR002397">
    <property type="entry name" value="Cyt_P450_B"/>
</dbReference>
<dbReference type="RefSeq" id="WP_020636708.1">
    <property type="nucleotide sequence ID" value="NZ_KB913032.1"/>
</dbReference>
<keyword evidence="3" id="KW-0349">Heme</keyword>
<evidence type="ECO:0000256" key="4">
    <source>
        <dbReference type="ARBA" id="ARBA00022723"/>
    </source>
</evidence>
<dbReference type="FunFam" id="1.10.630.10:FF:000018">
    <property type="entry name" value="Cytochrome P450 monooxygenase"/>
    <property type="match status" value="1"/>
</dbReference>
<dbReference type="AlphaFoldDB" id="A0A229REX0"/>
<dbReference type="GO" id="GO:0008395">
    <property type="term" value="F:steroid hydroxylase activity"/>
    <property type="evidence" value="ECO:0007669"/>
    <property type="project" value="TreeGrafter"/>
</dbReference>
<evidence type="ECO:0000256" key="1">
    <source>
        <dbReference type="ARBA" id="ARBA00004660"/>
    </source>
</evidence>
<keyword evidence="10" id="KW-1185">Reference proteome</keyword>
<dbReference type="Pfam" id="PF00067">
    <property type="entry name" value="p450"/>
    <property type="match status" value="1"/>
</dbReference>
<proteinExistence type="inferred from homology"/>
<comment type="function">
    <text evidence="8">Involved in the coupling of aromatic side chains of the heptapeptide of vancomycin.</text>
</comment>
<dbReference type="PANTHER" id="PTHR46696">
    <property type="entry name" value="P450, PUTATIVE (EUROFUNG)-RELATED"/>
    <property type="match status" value="1"/>
</dbReference>
<dbReference type="SUPFAM" id="SSF48264">
    <property type="entry name" value="Cytochrome P450"/>
    <property type="match status" value="1"/>
</dbReference>
<dbReference type="EMBL" id="NMQU01000106">
    <property type="protein sequence ID" value="OXM45188.1"/>
    <property type="molecule type" value="Genomic_DNA"/>
</dbReference>
<keyword evidence="6" id="KW-0408">Iron</keyword>
<accession>A0A229REX0</accession>
<keyword evidence="4" id="KW-0479">Metal-binding</keyword>
<dbReference type="Proteomes" id="UP000215563">
    <property type="component" value="Unassembled WGS sequence"/>
</dbReference>
<evidence type="ECO:0000313" key="10">
    <source>
        <dbReference type="Proteomes" id="UP000215563"/>
    </source>
</evidence>
<sequence>MPERGTIDFSLSEMEFWKRPLPERAAAFARLREQARPLFFEEVDYGTIPPGPGYYALVRHADVVEASRDAKVFASTPSAISKQDLPTEYNEYFGSMINMDDPKHATIRRIVSRAFAPRMLQRFQDQIRETSTRIVDDLLDTGPGDFVTQVAARLPLKFICDMMGIPERDHPMVLELTNTIVGGFDPELLSENAAERVGRVLGAGQAMHDLARELAEFRRKTPADDLTSALVNANVDGEALTDQELGAFFTLLAVAGNETTRNAISYALILLTDNPAQRALLTGDLGKHLPGATEEIVRLSSPVMWMRRTLTCDHELNGHPFRTGDKVLLFYWSANRDAEVFDRPEEFDITRRPNPHVGYGGAGVHFCLGAQLARTEITVLLRELLGRLPDIRADGEPDLLRSSFINGVKHLPCKF</sequence>
<dbReference type="InterPro" id="IPR001128">
    <property type="entry name" value="Cyt_P450"/>
</dbReference>
<dbReference type="Gene3D" id="1.10.630.10">
    <property type="entry name" value="Cytochrome P450"/>
    <property type="match status" value="1"/>
</dbReference>
<dbReference type="GO" id="GO:0036199">
    <property type="term" value="F:cholest-4-en-3-one 26-monooxygenase activity"/>
    <property type="evidence" value="ECO:0007669"/>
    <property type="project" value="TreeGrafter"/>
</dbReference>
<dbReference type="CDD" id="cd11033">
    <property type="entry name" value="CYP142-like"/>
    <property type="match status" value="1"/>
</dbReference>
<dbReference type="PRINTS" id="PR00359">
    <property type="entry name" value="BP450"/>
</dbReference>
<evidence type="ECO:0000256" key="5">
    <source>
        <dbReference type="ARBA" id="ARBA00023002"/>
    </source>
</evidence>
<evidence type="ECO:0000256" key="2">
    <source>
        <dbReference type="ARBA" id="ARBA00010617"/>
    </source>
</evidence>
<dbReference type="OrthoDB" id="5241086at2"/>
<organism evidence="9 10">
    <name type="scientific">Amycolatopsis alba DSM 44262</name>
    <dbReference type="NCBI Taxonomy" id="1125972"/>
    <lineage>
        <taxon>Bacteria</taxon>
        <taxon>Bacillati</taxon>
        <taxon>Actinomycetota</taxon>
        <taxon>Actinomycetes</taxon>
        <taxon>Pseudonocardiales</taxon>
        <taxon>Pseudonocardiaceae</taxon>
        <taxon>Amycolatopsis</taxon>
    </lineage>
</organism>
<name>A0A229REX0_AMYAL</name>
<evidence type="ECO:0000256" key="3">
    <source>
        <dbReference type="ARBA" id="ARBA00022617"/>
    </source>
</evidence>
<keyword evidence="7" id="KW-0503">Monooxygenase</keyword>
<evidence type="ECO:0000256" key="8">
    <source>
        <dbReference type="ARBA" id="ARBA00055433"/>
    </source>
</evidence>
<evidence type="ECO:0000256" key="7">
    <source>
        <dbReference type="ARBA" id="ARBA00023033"/>
    </source>
</evidence>
<protein>
    <submittedName>
        <fullName evidence="9">Cytochrome P450</fullName>
    </submittedName>
</protein>
<dbReference type="GO" id="GO:0005506">
    <property type="term" value="F:iron ion binding"/>
    <property type="evidence" value="ECO:0007669"/>
    <property type="project" value="InterPro"/>
</dbReference>
<evidence type="ECO:0000256" key="6">
    <source>
        <dbReference type="ARBA" id="ARBA00023004"/>
    </source>
</evidence>
<dbReference type="GO" id="GO:0020037">
    <property type="term" value="F:heme binding"/>
    <property type="evidence" value="ECO:0007669"/>
    <property type="project" value="InterPro"/>
</dbReference>
<gene>
    <name evidence="9" type="ORF">CFP75_31855</name>
</gene>
<dbReference type="GO" id="GO:0006707">
    <property type="term" value="P:cholesterol catabolic process"/>
    <property type="evidence" value="ECO:0007669"/>
    <property type="project" value="TreeGrafter"/>
</dbReference>
<comment type="caution">
    <text evidence="9">The sequence shown here is derived from an EMBL/GenBank/DDBJ whole genome shotgun (WGS) entry which is preliminary data.</text>
</comment>
<comment type="similarity">
    <text evidence="2">Belongs to the cytochrome P450 family.</text>
</comment>